<dbReference type="GO" id="GO:0060170">
    <property type="term" value="C:ciliary membrane"/>
    <property type="evidence" value="ECO:0007669"/>
    <property type="project" value="UniProtKB-SubCell"/>
</dbReference>
<keyword evidence="7 19" id="KW-1133">Transmembrane helix</keyword>
<keyword evidence="2" id="KW-1003">Cell membrane</keyword>
<proteinExistence type="inferred from homology"/>
<sequence>MAVTPLLRIIQFTAFTIAISANTLLLYLIKIRAGSSFGSYRVMMISFSIYAIIYSIIEIFTMPVLHVHLSGVLFYVDSILKFHKTAGVLISSLYCGSFALCISMLAMHFVFRYVAVCNHQKLHHFDGLKVYLLFIPPFLLFTIWTLSIYFNFGPNEIKNDFFRNVTMELYDEDIDKIAFMGPLYFTRLENGCRIFRFPDLLGAFISCTIMAICLTTCVICAFKTYKKLNDMTIQMSERTRSLNKQLFWTLGLQTLLPCITQYIPVGTMFFLPFFEIQFGRIGNVVGAACSLYPAIDPIIAIFMIDRFRKFVLRKEGKTVSNTSKVSTVNVDGKFSNGLIEQ</sequence>
<evidence type="ECO:0000256" key="17">
    <source>
        <dbReference type="ARBA" id="ARBA00078653"/>
    </source>
</evidence>
<evidence type="ECO:0000256" key="19">
    <source>
        <dbReference type="SAM" id="Phobius"/>
    </source>
</evidence>
<evidence type="ECO:0000256" key="3">
    <source>
        <dbReference type="ARBA" id="ARBA00022500"/>
    </source>
</evidence>
<organism evidence="21">
    <name type="scientific">Caenorhabditis remanei</name>
    <name type="common">Caenorhabditis vulgaris</name>
    <dbReference type="NCBI Taxonomy" id="31234"/>
    <lineage>
        <taxon>Eukaryota</taxon>
        <taxon>Metazoa</taxon>
        <taxon>Ecdysozoa</taxon>
        <taxon>Nematoda</taxon>
        <taxon>Chromadorea</taxon>
        <taxon>Rhabditida</taxon>
        <taxon>Rhabditina</taxon>
        <taxon>Rhabditomorpha</taxon>
        <taxon>Rhabditoidea</taxon>
        <taxon>Rhabditidae</taxon>
        <taxon>Peloderinae</taxon>
        <taxon>Caenorhabditis</taxon>
    </lineage>
</organism>
<comment type="subunit">
    <text evidence="15">Interacts with odr-4.</text>
</comment>
<reference evidence="20" key="1">
    <citation type="submission" date="2007-07" db="EMBL/GenBank/DDBJ databases">
        <title>PCAP assembly of the Caenorhabditis remanei genome.</title>
        <authorList>
            <consortium name="The Caenorhabditis remanei Sequencing Consortium"/>
            <person name="Wilson R.K."/>
        </authorList>
    </citation>
    <scope>NUCLEOTIDE SEQUENCE [LARGE SCALE GENOMIC DNA]</scope>
    <source>
        <strain evidence="20">PB4641</strain>
    </source>
</reference>
<feature type="transmembrane region" description="Helical" evidence="19">
    <location>
        <begin position="6"/>
        <end position="29"/>
    </location>
</feature>
<name>E3LZI3_CAERE</name>
<evidence type="ECO:0000256" key="13">
    <source>
        <dbReference type="ARBA" id="ARBA00054965"/>
    </source>
</evidence>
<accession>E3LZI3</accession>
<dbReference type="GO" id="GO:0038022">
    <property type="term" value="F:G protein-coupled olfactory receptor activity"/>
    <property type="evidence" value="ECO:0007669"/>
    <property type="project" value="TreeGrafter"/>
</dbReference>
<gene>
    <name evidence="20" type="primary">Cre-str-129</name>
    <name evidence="20" type="ORF">CRE_05691</name>
</gene>
<dbReference type="InParanoid" id="E3LZI3"/>
<comment type="similarity">
    <text evidence="14">Belongs to the nematode receptor-like protein str family.</text>
</comment>
<dbReference type="FunFam" id="1.20.1070.10:FF:000128">
    <property type="entry name" value="Seven TM Receptor"/>
    <property type="match status" value="1"/>
</dbReference>
<keyword evidence="8" id="KW-0969">Cilium</keyword>
<evidence type="ECO:0000256" key="10">
    <source>
        <dbReference type="ARBA" id="ARBA00023170"/>
    </source>
</evidence>
<dbReference type="HOGENOM" id="CLU_036335_2_1_1"/>
<feature type="transmembrane region" description="Helical" evidence="19">
    <location>
        <begin position="284"/>
        <end position="304"/>
    </location>
</feature>
<comment type="subcellular location">
    <subcellularLocation>
        <location evidence="1">Cell projection</location>
        <location evidence="1">Cilium membrane</location>
        <topology evidence="1">Multi-pass membrane protein</topology>
    </subcellularLocation>
</comment>
<keyword evidence="3" id="KW-0145">Chemotaxis</keyword>
<dbReference type="OrthoDB" id="5780350at2759"/>
<evidence type="ECO:0000256" key="9">
    <source>
        <dbReference type="ARBA" id="ARBA00023136"/>
    </source>
</evidence>
<evidence type="ECO:0000256" key="8">
    <source>
        <dbReference type="ARBA" id="ARBA00023069"/>
    </source>
</evidence>
<dbReference type="Proteomes" id="UP000008281">
    <property type="component" value="Unassembled WGS sequence"/>
</dbReference>
<dbReference type="Pfam" id="PF10326">
    <property type="entry name" value="7TM_GPCR_Str"/>
    <property type="match status" value="1"/>
</dbReference>
<protein>
    <recommendedName>
        <fullName evidence="16">Serpentine receptor class r-10</fullName>
    </recommendedName>
    <alternativeName>
        <fullName evidence="17">Odorant response abnormal protein 10</fullName>
    </alternativeName>
    <alternativeName>
        <fullName evidence="18">Olfactory receptor 10</fullName>
    </alternativeName>
</protein>
<evidence type="ECO:0000256" key="6">
    <source>
        <dbReference type="ARBA" id="ARBA00022725"/>
    </source>
</evidence>
<feature type="transmembrane region" description="Helical" evidence="19">
    <location>
        <begin position="88"/>
        <end position="111"/>
    </location>
</feature>
<evidence type="ECO:0000256" key="4">
    <source>
        <dbReference type="ARBA" id="ARBA00022606"/>
    </source>
</evidence>
<feature type="transmembrane region" description="Helical" evidence="19">
    <location>
        <begin position="49"/>
        <end position="76"/>
    </location>
</feature>
<keyword evidence="11" id="KW-0325">Glycoprotein</keyword>
<dbReference type="PANTHER" id="PTHR22943">
    <property type="entry name" value="7-TRANSMEMBRANE DOMAIN RECEPTOR C.ELEGANS"/>
    <property type="match status" value="1"/>
</dbReference>
<dbReference type="InterPro" id="IPR019428">
    <property type="entry name" value="7TM_GPCR_serpentine_rcpt_Str"/>
</dbReference>
<evidence type="ECO:0000256" key="16">
    <source>
        <dbReference type="ARBA" id="ARBA00067967"/>
    </source>
</evidence>
<comment type="function">
    <text evidence="13">An odorant receptor which affects chemotaxis to the volatile odorant diacetyl. Specifies AWA neuronal cell fate via the odr-7 pathway.</text>
</comment>
<keyword evidence="4" id="KW-0716">Sensory transduction</keyword>
<evidence type="ECO:0000313" key="20">
    <source>
        <dbReference type="EMBL" id="EFO87675.1"/>
    </source>
</evidence>
<evidence type="ECO:0000256" key="1">
    <source>
        <dbReference type="ARBA" id="ARBA00004272"/>
    </source>
</evidence>
<dbReference type="PANTHER" id="PTHR22943:SF61">
    <property type="entry name" value="SEVEN TM RECEPTOR"/>
    <property type="match status" value="1"/>
</dbReference>
<evidence type="ECO:0000313" key="21">
    <source>
        <dbReference type="Proteomes" id="UP000008281"/>
    </source>
</evidence>
<feature type="transmembrane region" description="Helical" evidence="19">
    <location>
        <begin position="246"/>
        <end position="264"/>
    </location>
</feature>
<dbReference type="AlphaFoldDB" id="E3LZI3"/>
<evidence type="ECO:0000256" key="14">
    <source>
        <dbReference type="ARBA" id="ARBA00061678"/>
    </source>
</evidence>
<evidence type="ECO:0000256" key="18">
    <source>
        <dbReference type="ARBA" id="ARBA00082489"/>
    </source>
</evidence>
<dbReference type="SUPFAM" id="SSF81321">
    <property type="entry name" value="Family A G protein-coupled receptor-like"/>
    <property type="match status" value="1"/>
</dbReference>
<keyword evidence="9 19" id="KW-0472">Membrane</keyword>
<feature type="transmembrane region" description="Helical" evidence="19">
    <location>
        <begin position="131"/>
        <end position="152"/>
    </location>
</feature>
<keyword evidence="21" id="KW-1185">Reference proteome</keyword>
<evidence type="ECO:0000256" key="2">
    <source>
        <dbReference type="ARBA" id="ARBA00022475"/>
    </source>
</evidence>
<dbReference type="GO" id="GO:0006935">
    <property type="term" value="P:chemotaxis"/>
    <property type="evidence" value="ECO:0007669"/>
    <property type="project" value="UniProtKB-KW"/>
</dbReference>
<keyword evidence="10" id="KW-0675">Receptor</keyword>
<keyword evidence="6" id="KW-0552">Olfaction</keyword>
<feature type="transmembrane region" description="Helical" evidence="19">
    <location>
        <begin position="203"/>
        <end position="225"/>
    </location>
</feature>
<evidence type="ECO:0000256" key="7">
    <source>
        <dbReference type="ARBA" id="ARBA00022989"/>
    </source>
</evidence>
<dbReference type="STRING" id="31234.E3LZI3"/>
<evidence type="ECO:0000256" key="11">
    <source>
        <dbReference type="ARBA" id="ARBA00023180"/>
    </source>
</evidence>
<dbReference type="OMA" id="TIQMSER"/>
<evidence type="ECO:0000256" key="15">
    <source>
        <dbReference type="ARBA" id="ARBA00064300"/>
    </source>
</evidence>
<keyword evidence="12" id="KW-0966">Cell projection</keyword>
<keyword evidence="5 19" id="KW-0812">Transmembrane</keyword>
<dbReference type="EMBL" id="DS268420">
    <property type="protein sequence ID" value="EFO87675.1"/>
    <property type="molecule type" value="Genomic_DNA"/>
</dbReference>
<dbReference type="eggNOG" id="ENOG502TGU5">
    <property type="taxonomic scope" value="Eukaryota"/>
</dbReference>
<dbReference type="GO" id="GO:0042048">
    <property type="term" value="P:olfactory behavior"/>
    <property type="evidence" value="ECO:0007669"/>
    <property type="project" value="TreeGrafter"/>
</dbReference>
<evidence type="ECO:0000256" key="12">
    <source>
        <dbReference type="ARBA" id="ARBA00023273"/>
    </source>
</evidence>
<evidence type="ECO:0000256" key="5">
    <source>
        <dbReference type="ARBA" id="ARBA00022692"/>
    </source>
</evidence>